<dbReference type="GO" id="GO:0019693">
    <property type="term" value="P:ribose phosphate metabolic process"/>
    <property type="evidence" value="ECO:0007669"/>
    <property type="project" value="TreeGrafter"/>
</dbReference>
<evidence type="ECO:0000313" key="5">
    <source>
        <dbReference type="Proteomes" id="UP000196230"/>
    </source>
</evidence>
<reference evidence="4 5" key="1">
    <citation type="submission" date="2017-02" db="EMBL/GenBank/DDBJ databases">
        <authorList>
            <person name="Peterson S.W."/>
        </authorList>
    </citation>
    <scope>NUCLEOTIDE SEQUENCE [LARGE SCALE GENOMIC DNA]</scope>
    <source>
        <strain evidence="4 5">2B3F</strain>
    </source>
</reference>
<dbReference type="InterPro" id="IPR000086">
    <property type="entry name" value="NUDIX_hydrolase_dom"/>
</dbReference>
<dbReference type="Gene3D" id="3.90.79.10">
    <property type="entry name" value="Nucleoside Triphosphate Pyrophosphohydrolase"/>
    <property type="match status" value="1"/>
</dbReference>
<dbReference type="PANTHER" id="PTHR11839:SF31">
    <property type="entry name" value="ADP-RIBOSE PYROPHOSPHATASE"/>
    <property type="match status" value="1"/>
</dbReference>
<dbReference type="EC" id="3.6.1.13" evidence="4"/>
<dbReference type="GO" id="GO:0005829">
    <property type="term" value="C:cytosol"/>
    <property type="evidence" value="ECO:0007669"/>
    <property type="project" value="TreeGrafter"/>
</dbReference>
<dbReference type="GO" id="GO:0047631">
    <property type="term" value="F:ADP-ribose diphosphatase activity"/>
    <property type="evidence" value="ECO:0007669"/>
    <property type="project" value="UniProtKB-EC"/>
</dbReference>
<dbReference type="GO" id="GO:0006753">
    <property type="term" value="P:nucleoside phosphate metabolic process"/>
    <property type="evidence" value="ECO:0007669"/>
    <property type="project" value="TreeGrafter"/>
</dbReference>
<name>A0A1R4J7M8_9MICC</name>
<organism evidence="4 5">
    <name type="scientific">Micrococcus lylae</name>
    <dbReference type="NCBI Taxonomy" id="1273"/>
    <lineage>
        <taxon>Bacteria</taxon>
        <taxon>Bacillati</taxon>
        <taxon>Actinomycetota</taxon>
        <taxon>Actinomycetes</taxon>
        <taxon>Micrococcales</taxon>
        <taxon>Micrococcaceae</taxon>
        <taxon>Micrococcus</taxon>
    </lineage>
</organism>
<sequence>MAPKPQPDAAADENRRRGRAPLRDVHAPRRVKKAKTVFEGRVWDVERETFRMDPKDKDADPIVREVLIHPGAVAVLATRTAMTSAGPQEQVALLRQYRHPVGMELWEIPAGLRDKKGEDLHQVAVRELWEEADLRAREWHTLVDFFTTPGGSTEAIRVFLARQVEEVPEGERFTRTEEEAHMPLAWIAVDEVTDAVLDGRIHNPQAVVAVLALHAHRARGWRRLRPVDAPFVPGRQDDPLG</sequence>
<accession>A0A1R4J7M8</accession>
<evidence type="ECO:0000313" key="4">
    <source>
        <dbReference type="EMBL" id="SJN28086.1"/>
    </source>
</evidence>
<dbReference type="Proteomes" id="UP000196230">
    <property type="component" value="Unassembled WGS sequence"/>
</dbReference>
<evidence type="ECO:0000256" key="2">
    <source>
        <dbReference type="SAM" id="MobiDB-lite"/>
    </source>
</evidence>
<dbReference type="InterPro" id="IPR015797">
    <property type="entry name" value="NUDIX_hydrolase-like_dom_sf"/>
</dbReference>
<dbReference type="PANTHER" id="PTHR11839">
    <property type="entry name" value="UDP/ADP-SUGAR PYROPHOSPHATASE"/>
    <property type="match status" value="1"/>
</dbReference>
<evidence type="ECO:0000259" key="3">
    <source>
        <dbReference type="PROSITE" id="PS51462"/>
    </source>
</evidence>
<dbReference type="RefSeq" id="WP_087134092.1">
    <property type="nucleotide sequence ID" value="NZ_FUKP01000045.1"/>
</dbReference>
<dbReference type="PROSITE" id="PS51462">
    <property type="entry name" value="NUDIX"/>
    <property type="match status" value="1"/>
</dbReference>
<evidence type="ECO:0000256" key="1">
    <source>
        <dbReference type="ARBA" id="ARBA00022801"/>
    </source>
</evidence>
<feature type="domain" description="Nudix hydrolase" evidence="3">
    <location>
        <begin position="67"/>
        <end position="209"/>
    </location>
</feature>
<gene>
    <name evidence="4" type="ORF">FM125_07005</name>
</gene>
<dbReference type="EMBL" id="FUKP01000045">
    <property type="protein sequence ID" value="SJN28086.1"/>
    <property type="molecule type" value="Genomic_DNA"/>
</dbReference>
<feature type="region of interest" description="Disordered" evidence="2">
    <location>
        <begin position="1"/>
        <end position="28"/>
    </location>
</feature>
<dbReference type="CDD" id="cd24158">
    <property type="entry name" value="NUDIX_ADPRase_Rv1700"/>
    <property type="match status" value="1"/>
</dbReference>
<dbReference type="AlphaFoldDB" id="A0A1R4J7M8"/>
<protein>
    <submittedName>
        <fullName evidence="4">ADP-ribose pyrophosphatase</fullName>
        <ecNumber evidence="4">3.6.1.13</ecNumber>
    </submittedName>
</protein>
<keyword evidence="1 4" id="KW-0378">Hydrolase</keyword>
<dbReference type="SUPFAM" id="SSF55811">
    <property type="entry name" value="Nudix"/>
    <property type="match status" value="1"/>
</dbReference>
<proteinExistence type="predicted"/>
<dbReference type="Pfam" id="PF00293">
    <property type="entry name" value="NUDIX"/>
    <property type="match status" value="1"/>
</dbReference>